<accession>A0A1N6GST4</accession>
<dbReference type="Pfam" id="PF12836">
    <property type="entry name" value="HHH_3"/>
    <property type="match status" value="1"/>
</dbReference>
<dbReference type="Proteomes" id="UP000185062">
    <property type="component" value="Unassembled WGS sequence"/>
</dbReference>
<keyword evidence="4" id="KW-1185">Reference proteome</keyword>
<dbReference type="InterPro" id="IPR051675">
    <property type="entry name" value="Endo/Exo/Phosphatase_dom_1"/>
</dbReference>
<evidence type="ECO:0000256" key="1">
    <source>
        <dbReference type="SAM" id="SignalP"/>
    </source>
</evidence>
<dbReference type="PANTHER" id="PTHR21180">
    <property type="entry name" value="ENDONUCLEASE/EXONUCLEASE/PHOSPHATASE FAMILY DOMAIN-CONTAINING PROTEIN 1"/>
    <property type="match status" value="1"/>
</dbReference>
<feature type="domain" description="Helix-hairpin-helix DNA-binding motif class 1" evidence="2">
    <location>
        <begin position="60"/>
        <end position="79"/>
    </location>
</feature>
<dbReference type="Gene3D" id="1.10.150.280">
    <property type="entry name" value="AF1531-like domain"/>
    <property type="match status" value="1"/>
</dbReference>
<dbReference type="NCBIfam" id="TIGR00426">
    <property type="entry name" value="competence protein ComEA helix-hairpin-helix repeat region"/>
    <property type="match status" value="1"/>
</dbReference>
<dbReference type="InterPro" id="IPR010994">
    <property type="entry name" value="RuvA_2-like"/>
</dbReference>
<feature type="signal peptide" evidence="1">
    <location>
        <begin position="1"/>
        <end position="20"/>
    </location>
</feature>
<dbReference type="AlphaFoldDB" id="A0A1N6GST4"/>
<sequence length="97" mass="10349">MKKLLLIMLLSFGFTGAVYAAVDINTASQSELETLQGIGPAKAKAIIEYREKNGLFESESDLVKVSGIGFGIIKQLGENITVGDNTISKTEENVAAQ</sequence>
<dbReference type="SUPFAM" id="SSF47781">
    <property type="entry name" value="RuvA domain 2-like"/>
    <property type="match status" value="1"/>
</dbReference>
<dbReference type="GO" id="GO:0003677">
    <property type="term" value="F:DNA binding"/>
    <property type="evidence" value="ECO:0007669"/>
    <property type="project" value="InterPro"/>
</dbReference>
<dbReference type="GO" id="GO:0015628">
    <property type="term" value="P:protein secretion by the type II secretion system"/>
    <property type="evidence" value="ECO:0007669"/>
    <property type="project" value="TreeGrafter"/>
</dbReference>
<keyword evidence="1" id="KW-0732">Signal</keyword>
<protein>
    <submittedName>
        <fullName evidence="3">Competence protein ComEA</fullName>
    </submittedName>
</protein>
<dbReference type="GO" id="GO:0015627">
    <property type="term" value="C:type II protein secretion system complex"/>
    <property type="evidence" value="ECO:0007669"/>
    <property type="project" value="TreeGrafter"/>
</dbReference>
<evidence type="ECO:0000313" key="4">
    <source>
        <dbReference type="Proteomes" id="UP000185062"/>
    </source>
</evidence>
<reference evidence="3 4" key="1">
    <citation type="submission" date="2016-12" db="EMBL/GenBank/DDBJ databases">
        <authorList>
            <person name="Song W.-J."/>
            <person name="Kurnit D.M."/>
        </authorList>
    </citation>
    <scope>NUCLEOTIDE SEQUENCE [LARGE SCALE GENOMIC DNA]</scope>
    <source>
        <strain evidence="3 4">ATCC 49181</strain>
    </source>
</reference>
<dbReference type="eggNOG" id="COG1555">
    <property type="taxonomic scope" value="Bacteria"/>
</dbReference>
<evidence type="ECO:0000313" key="3">
    <source>
        <dbReference type="EMBL" id="SIO10497.1"/>
    </source>
</evidence>
<proteinExistence type="predicted"/>
<evidence type="ECO:0000259" key="2">
    <source>
        <dbReference type="SMART" id="SM00278"/>
    </source>
</evidence>
<dbReference type="RefSeq" id="WP_028460632.1">
    <property type="nucleotide sequence ID" value="NZ_FSRO01000001.1"/>
</dbReference>
<dbReference type="GO" id="GO:0006281">
    <property type="term" value="P:DNA repair"/>
    <property type="evidence" value="ECO:0007669"/>
    <property type="project" value="InterPro"/>
</dbReference>
<dbReference type="EMBL" id="FSRO01000001">
    <property type="protein sequence ID" value="SIO10497.1"/>
    <property type="molecule type" value="Genomic_DNA"/>
</dbReference>
<feature type="chain" id="PRO_5009936271" evidence="1">
    <location>
        <begin position="21"/>
        <end position="97"/>
    </location>
</feature>
<dbReference type="STRING" id="44575.SAMN05216419_100254"/>
<dbReference type="SMART" id="SM00278">
    <property type="entry name" value="HhH1"/>
    <property type="match status" value="2"/>
</dbReference>
<dbReference type="InterPro" id="IPR004509">
    <property type="entry name" value="Competence_ComEA_HhH"/>
</dbReference>
<gene>
    <name evidence="3" type="ORF">SAMN02743940_0845</name>
</gene>
<dbReference type="PANTHER" id="PTHR21180:SF32">
    <property type="entry name" value="ENDONUCLEASE_EXONUCLEASE_PHOSPHATASE FAMILY DOMAIN-CONTAINING PROTEIN 1"/>
    <property type="match status" value="1"/>
</dbReference>
<name>A0A1N6GST4_9PROT</name>
<feature type="domain" description="Helix-hairpin-helix DNA-binding motif class 1" evidence="2">
    <location>
        <begin position="30"/>
        <end position="49"/>
    </location>
</feature>
<dbReference type="InterPro" id="IPR003583">
    <property type="entry name" value="Hlx-hairpin-Hlx_DNA-bd_motif"/>
</dbReference>
<organism evidence="3 4">
    <name type="scientific">Nitrosomonas cryotolerans ATCC 49181</name>
    <dbReference type="NCBI Taxonomy" id="1131553"/>
    <lineage>
        <taxon>Bacteria</taxon>
        <taxon>Pseudomonadati</taxon>
        <taxon>Pseudomonadota</taxon>
        <taxon>Betaproteobacteria</taxon>
        <taxon>Nitrosomonadales</taxon>
        <taxon>Nitrosomonadaceae</taxon>
        <taxon>Nitrosomonas</taxon>
    </lineage>
</organism>